<dbReference type="GO" id="GO:0005829">
    <property type="term" value="C:cytosol"/>
    <property type="evidence" value="ECO:0007669"/>
    <property type="project" value="TreeGrafter"/>
</dbReference>
<dbReference type="GO" id="GO:0030544">
    <property type="term" value="F:Hsp70 protein binding"/>
    <property type="evidence" value="ECO:0007669"/>
    <property type="project" value="TreeGrafter"/>
</dbReference>
<evidence type="ECO:0000256" key="1">
    <source>
        <dbReference type="ARBA" id="ARBA00006623"/>
    </source>
</evidence>
<evidence type="ECO:0000313" key="4">
    <source>
        <dbReference type="EMBL" id="GMT24425.1"/>
    </source>
</evidence>
<comment type="similarity">
    <text evidence="1">Belongs to the OPI10 family.</text>
</comment>
<dbReference type="Pfam" id="PF05603">
    <property type="entry name" value="Hikeshi-like_N"/>
    <property type="match status" value="1"/>
</dbReference>
<dbReference type="Pfam" id="PF21057">
    <property type="entry name" value="Hikeshi-like_C"/>
    <property type="match status" value="1"/>
</dbReference>
<evidence type="ECO:0000313" key="5">
    <source>
        <dbReference type="Proteomes" id="UP001432322"/>
    </source>
</evidence>
<feature type="non-terminal residue" evidence="4">
    <location>
        <position position="202"/>
    </location>
</feature>
<reference evidence="4" key="1">
    <citation type="submission" date="2023-10" db="EMBL/GenBank/DDBJ databases">
        <title>Genome assembly of Pristionchus species.</title>
        <authorList>
            <person name="Yoshida K."/>
            <person name="Sommer R.J."/>
        </authorList>
    </citation>
    <scope>NUCLEOTIDE SEQUENCE</scope>
    <source>
        <strain evidence="4">RS5133</strain>
    </source>
</reference>
<comment type="caution">
    <text evidence="4">The sequence shown here is derived from an EMBL/GenBank/DDBJ whole genome shotgun (WGS) entry which is preliminary data.</text>
</comment>
<dbReference type="PANTHER" id="PTHR12925:SF0">
    <property type="entry name" value="PROTEIN HIKESHI"/>
    <property type="match status" value="1"/>
</dbReference>
<dbReference type="EMBL" id="BTSY01000004">
    <property type="protein sequence ID" value="GMT24425.1"/>
    <property type="molecule type" value="Genomic_DNA"/>
</dbReference>
<dbReference type="InterPro" id="IPR031318">
    <property type="entry name" value="OPI10"/>
</dbReference>
<dbReference type="Proteomes" id="UP001432322">
    <property type="component" value="Unassembled WGS sequence"/>
</dbReference>
<dbReference type="GO" id="GO:0005634">
    <property type="term" value="C:nucleus"/>
    <property type="evidence" value="ECO:0007669"/>
    <property type="project" value="TreeGrafter"/>
</dbReference>
<feature type="domain" description="Hikeshi-like N-terminal" evidence="2">
    <location>
        <begin position="8"/>
        <end position="133"/>
    </location>
</feature>
<accession>A0AAV5VY00</accession>
<proteinExistence type="inferred from homology"/>
<dbReference type="PANTHER" id="PTHR12925">
    <property type="entry name" value="HIKESHI FAMILY MEMBER"/>
    <property type="match status" value="1"/>
</dbReference>
<dbReference type="InterPro" id="IPR048364">
    <property type="entry name" value="Hikeshi-like_C"/>
</dbReference>
<dbReference type="InterPro" id="IPR008493">
    <property type="entry name" value="Hikeshi-like_N"/>
</dbReference>
<evidence type="ECO:0008006" key="6">
    <source>
        <dbReference type="Google" id="ProtNLM"/>
    </source>
</evidence>
<dbReference type="AlphaFoldDB" id="A0AAV5VY00"/>
<organism evidence="4 5">
    <name type="scientific">Pristionchus fissidentatus</name>
    <dbReference type="NCBI Taxonomy" id="1538716"/>
    <lineage>
        <taxon>Eukaryota</taxon>
        <taxon>Metazoa</taxon>
        <taxon>Ecdysozoa</taxon>
        <taxon>Nematoda</taxon>
        <taxon>Chromadorea</taxon>
        <taxon>Rhabditida</taxon>
        <taxon>Rhabditina</taxon>
        <taxon>Diplogasteromorpha</taxon>
        <taxon>Diplogasteroidea</taxon>
        <taxon>Neodiplogasteridae</taxon>
        <taxon>Pristionchus</taxon>
    </lineage>
</organism>
<evidence type="ECO:0000259" key="2">
    <source>
        <dbReference type="Pfam" id="PF05603"/>
    </source>
</evidence>
<dbReference type="GO" id="GO:0061608">
    <property type="term" value="F:nuclear import signal receptor activity"/>
    <property type="evidence" value="ECO:0007669"/>
    <property type="project" value="TreeGrafter"/>
</dbReference>
<sequence length="202" mass="21881">MAGMFGLVVAGRLVQTDFCIVSEREAVVEIPDADSINHIVVFLTGTTPFPNGMGGAVYIRWPDGDGSANWHLLGTISNEKPSVIFKVAQLSKASGTSENIFTNNMEETSHGSAQVGIVVESIASLEEKTAAEGTAASRQSTLMEMGSKIARWVVHHAESFAVAVPDGDGRSVEVVPLSAIHDWFNTFSRRFQQNPNFWRTLN</sequence>
<dbReference type="GO" id="GO:0006606">
    <property type="term" value="P:protein import into nucleus"/>
    <property type="evidence" value="ECO:0007669"/>
    <property type="project" value="TreeGrafter"/>
</dbReference>
<keyword evidence="5" id="KW-1185">Reference proteome</keyword>
<evidence type="ECO:0000259" key="3">
    <source>
        <dbReference type="Pfam" id="PF21057"/>
    </source>
</evidence>
<name>A0AAV5VY00_9BILA</name>
<feature type="domain" description="Hikeshi-like C-terminal" evidence="3">
    <location>
        <begin position="142"/>
        <end position="199"/>
    </location>
</feature>
<gene>
    <name evidence="4" type="ORF">PFISCL1PPCAC_15722</name>
</gene>
<protein>
    <recommendedName>
        <fullName evidence="6">Hikeshi-like domain-containing protein</fullName>
    </recommendedName>
</protein>